<dbReference type="InterPro" id="IPR011701">
    <property type="entry name" value="MFS"/>
</dbReference>
<dbReference type="InterPro" id="IPR033121">
    <property type="entry name" value="PEPTIDASE_A1"/>
</dbReference>
<dbReference type="InterPro" id="IPR017972">
    <property type="entry name" value="Cyt_P450_CS"/>
</dbReference>
<dbReference type="FunFam" id="1.10.630.10:FF:000050">
    <property type="entry name" value="Cytochrome P450 monooxygenase"/>
    <property type="match status" value="1"/>
</dbReference>
<evidence type="ECO:0000256" key="3">
    <source>
        <dbReference type="ARBA" id="ARBA00022692"/>
    </source>
</evidence>
<dbReference type="PROSITE" id="PS00086">
    <property type="entry name" value="CYTOCHROME_P450"/>
    <property type="match status" value="1"/>
</dbReference>
<feature type="transmembrane region" description="Helical" evidence="11">
    <location>
        <begin position="109"/>
        <end position="132"/>
    </location>
</feature>
<feature type="transmembrane region" description="Helical" evidence="11">
    <location>
        <begin position="144"/>
        <end position="165"/>
    </location>
</feature>
<comment type="caution">
    <text evidence="14">The sequence shown here is derived from an EMBL/GenBank/DDBJ whole genome shotgun (WGS) entry which is preliminary data.</text>
</comment>
<dbReference type="GO" id="GO:0005506">
    <property type="term" value="F:iron ion binding"/>
    <property type="evidence" value="ECO:0007669"/>
    <property type="project" value="InterPro"/>
</dbReference>
<evidence type="ECO:0000256" key="2">
    <source>
        <dbReference type="ARBA" id="ARBA00022448"/>
    </source>
</evidence>
<organism evidence="14 15">
    <name type="scientific">Fusarium austroafricanum</name>
    <dbReference type="NCBI Taxonomy" id="2364996"/>
    <lineage>
        <taxon>Eukaryota</taxon>
        <taxon>Fungi</taxon>
        <taxon>Dikarya</taxon>
        <taxon>Ascomycota</taxon>
        <taxon>Pezizomycotina</taxon>
        <taxon>Sordariomycetes</taxon>
        <taxon>Hypocreomycetidae</taxon>
        <taxon>Hypocreales</taxon>
        <taxon>Nectriaceae</taxon>
        <taxon>Fusarium</taxon>
        <taxon>Fusarium concolor species complex</taxon>
    </lineage>
</organism>
<evidence type="ECO:0000256" key="4">
    <source>
        <dbReference type="ARBA" id="ARBA00022723"/>
    </source>
</evidence>
<comment type="cofactor">
    <cofactor evidence="10">
        <name>heme</name>
        <dbReference type="ChEBI" id="CHEBI:30413"/>
    </cofactor>
</comment>
<dbReference type="InterPro" id="IPR036396">
    <property type="entry name" value="Cyt_P450_sf"/>
</dbReference>
<comment type="subcellular location">
    <subcellularLocation>
        <location evidence="1">Membrane</location>
        <topology evidence="1">Multi-pass membrane protein</topology>
    </subcellularLocation>
</comment>
<evidence type="ECO:0000256" key="6">
    <source>
        <dbReference type="ARBA" id="ARBA00022989"/>
    </source>
</evidence>
<keyword evidence="6 11" id="KW-1133">Transmembrane helix</keyword>
<keyword evidence="5" id="KW-0645">Protease</keyword>
<evidence type="ECO:0000256" key="1">
    <source>
        <dbReference type="ARBA" id="ARBA00004141"/>
    </source>
</evidence>
<dbReference type="Gene3D" id="2.40.70.10">
    <property type="entry name" value="Acid Proteases"/>
    <property type="match status" value="2"/>
</dbReference>
<evidence type="ECO:0000256" key="5">
    <source>
        <dbReference type="ARBA" id="ARBA00022750"/>
    </source>
</evidence>
<dbReference type="InterPro" id="IPR034164">
    <property type="entry name" value="Pepsin-like_dom"/>
</dbReference>
<dbReference type="PROSITE" id="PS51767">
    <property type="entry name" value="PEPTIDASE_A1"/>
    <property type="match status" value="1"/>
</dbReference>
<feature type="binding site" description="axial binding residue" evidence="10">
    <location>
        <position position="872"/>
    </location>
    <ligand>
        <name>heme</name>
        <dbReference type="ChEBI" id="CHEBI:30413"/>
    </ligand>
    <ligandPart>
        <name>Fe</name>
        <dbReference type="ChEBI" id="CHEBI:18248"/>
    </ligandPart>
</feature>
<dbReference type="SUPFAM" id="SSF50630">
    <property type="entry name" value="Acid proteases"/>
    <property type="match status" value="1"/>
</dbReference>
<protein>
    <recommendedName>
        <fullName evidence="16">Major facilitator superfamily (MFS) profile domain-containing protein</fullName>
    </recommendedName>
</protein>
<proteinExistence type="predicted"/>
<dbReference type="PROSITE" id="PS00141">
    <property type="entry name" value="ASP_PROTEASE"/>
    <property type="match status" value="1"/>
</dbReference>
<dbReference type="OrthoDB" id="3934656at2759"/>
<feature type="transmembrane region" description="Helical" evidence="11">
    <location>
        <begin position="288"/>
        <end position="308"/>
    </location>
</feature>
<feature type="transmembrane region" description="Helical" evidence="11">
    <location>
        <begin position="315"/>
        <end position="334"/>
    </location>
</feature>
<feature type="transmembrane region" description="Helical" evidence="11">
    <location>
        <begin position="251"/>
        <end position="276"/>
    </location>
</feature>
<dbReference type="GO" id="GO:0020037">
    <property type="term" value="F:heme binding"/>
    <property type="evidence" value="ECO:0007669"/>
    <property type="project" value="InterPro"/>
</dbReference>
<dbReference type="GO" id="GO:0006508">
    <property type="term" value="P:proteolysis"/>
    <property type="evidence" value="ECO:0007669"/>
    <property type="project" value="InterPro"/>
</dbReference>
<dbReference type="InterPro" id="IPR021109">
    <property type="entry name" value="Peptidase_aspartic_dom_sf"/>
</dbReference>
<dbReference type="Pfam" id="PF00026">
    <property type="entry name" value="Asp"/>
    <property type="match status" value="1"/>
</dbReference>
<dbReference type="GO" id="GO:0022857">
    <property type="term" value="F:transmembrane transporter activity"/>
    <property type="evidence" value="ECO:0007669"/>
    <property type="project" value="InterPro"/>
</dbReference>
<dbReference type="FunFam" id="1.20.1250.20:FF:000013">
    <property type="entry name" value="MFS general substrate transporter"/>
    <property type="match status" value="1"/>
</dbReference>
<dbReference type="InterPro" id="IPR002401">
    <property type="entry name" value="Cyt_P450_E_grp-I"/>
</dbReference>
<feature type="transmembrane region" description="Helical" evidence="11">
    <location>
        <begin position="84"/>
        <end position="103"/>
    </location>
</feature>
<feature type="domain" description="Peptidase A1" evidence="13">
    <location>
        <begin position="965"/>
        <end position="1333"/>
    </location>
</feature>
<evidence type="ECO:0000256" key="10">
    <source>
        <dbReference type="PIRSR" id="PIRSR602401-1"/>
    </source>
</evidence>
<evidence type="ECO:0000313" key="15">
    <source>
        <dbReference type="Proteomes" id="UP000605986"/>
    </source>
</evidence>
<keyword evidence="8 11" id="KW-0472">Membrane</keyword>
<dbReference type="PANTHER" id="PTHR43791">
    <property type="entry name" value="PERMEASE-RELATED"/>
    <property type="match status" value="1"/>
</dbReference>
<evidence type="ECO:0000256" key="8">
    <source>
        <dbReference type="ARBA" id="ARBA00023136"/>
    </source>
</evidence>
<dbReference type="InterPro" id="IPR001128">
    <property type="entry name" value="Cyt_P450"/>
</dbReference>
<keyword evidence="2" id="KW-0813">Transport</keyword>
<dbReference type="PRINTS" id="PR00385">
    <property type="entry name" value="P450"/>
</dbReference>
<dbReference type="EMBL" id="JAADJG010000241">
    <property type="protein sequence ID" value="KAF4450807.1"/>
    <property type="molecule type" value="Genomic_DNA"/>
</dbReference>
<dbReference type="PANTHER" id="PTHR43791:SF67">
    <property type="entry name" value="TRANSPORTER, PUTATIVE (AFU_ORTHOLOGUE AFUA_3G04010)-RELATED"/>
    <property type="match status" value="1"/>
</dbReference>
<evidence type="ECO:0000313" key="14">
    <source>
        <dbReference type="EMBL" id="KAF4450807.1"/>
    </source>
</evidence>
<keyword evidence="15" id="KW-1185">Reference proteome</keyword>
<name>A0A8H4KI54_9HYPO</name>
<keyword evidence="7 10" id="KW-0408">Iron</keyword>
<dbReference type="SUPFAM" id="SSF103473">
    <property type="entry name" value="MFS general substrate transporter"/>
    <property type="match status" value="1"/>
</dbReference>
<dbReference type="GO" id="GO:0016705">
    <property type="term" value="F:oxidoreductase activity, acting on paired donors, with incorporation or reduction of molecular oxygen"/>
    <property type="evidence" value="ECO:0007669"/>
    <property type="project" value="InterPro"/>
</dbReference>
<dbReference type="FunFam" id="1.20.1250.20:FF:000018">
    <property type="entry name" value="MFS transporter permease"/>
    <property type="match status" value="1"/>
</dbReference>
<evidence type="ECO:0000256" key="9">
    <source>
        <dbReference type="ARBA" id="ARBA00023180"/>
    </source>
</evidence>
<dbReference type="InterPro" id="IPR020846">
    <property type="entry name" value="MFS_dom"/>
</dbReference>
<dbReference type="CDD" id="cd05471">
    <property type="entry name" value="pepsin_like"/>
    <property type="match status" value="1"/>
</dbReference>
<dbReference type="Pfam" id="PF07690">
    <property type="entry name" value="MFS_1"/>
    <property type="match status" value="1"/>
</dbReference>
<keyword evidence="5" id="KW-0064">Aspartyl protease</keyword>
<evidence type="ECO:0000256" key="7">
    <source>
        <dbReference type="ARBA" id="ARBA00023004"/>
    </source>
</evidence>
<feature type="domain" description="Major facilitator superfamily (MFS) profile" evidence="12">
    <location>
        <begin position="1"/>
        <end position="450"/>
    </location>
</feature>
<feature type="transmembrane region" description="Helical" evidence="11">
    <location>
        <begin position="177"/>
        <end position="199"/>
    </location>
</feature>
<gene>
    <name evidence="14" type="ORF">F53441_6139</name>
</gene>
<keyword evidence="3 11" id="KW-0812">Transmembrane</keyword>
<feature type="transmembrane region" description="Helical" evidence="11">
    <location>
        <begin position="340"/>
        <end position="364"/>
    </location>
</feature>
<evidence type="ECO:0008006" key="16">
    <source>
        <dbReference type="Google" id="ProtNLM"/>
    </source>
</evidence>
<keyword evidence="10" id="KW-0349">Heme</keyword>
<dbReference type="InterPro" id="IPR001969">
    <property type="entry name" value="Aspartic_peptidase_AS"/>
</dbReference>
<dbReference type="Gene3D" id="1.20.1250.20">
    <property type="entry name" value="MFS general substrate transporter like domains"/>
    <property type="match status" value="2"/>
</dbReference>
<dbReference type="InterPro" id="IPR036259">
    <property type="entry name" value="MFS_trans_sf"/>
</dbReference>
<dbReference type="SUPFAM" id="SSF48264">
    <property type="entry name" value="Cytochrome P450"/>
    <property type="match status" value="1"/>
</dbReference>
<reference evidence="14" key="1">
    <citation type="submission" date="2020-01" db="EMBL/GenBank/DDBJ databases">
        <title>Identification and distribution of gene clusters putatively required for synthesis of sphingolipid metabolism inhibitors in phylogenetically diverse species of the filamentous fungus Fusarium.</title>
        <authorList>
            <person name="Kim H.-S."/>
            <person name="Busman M."/>
            <person name="Brown D.W."/>
            <person name="Divon H."/>
            <person name="Uhlig S."/>
            <person name="Proctor R.H."/>
        </authorList>
    </citation>
    <scope>NUCLEOTIDE SEQUENCE</scope>
    <source>
        <strain evidence="14">NRRL 53441</strain>
    </source>
</reference>
<dbReference type="GO" id="GO:0004190">
    <property type="term" value="F:aspartic-type endopeptidase activity"/>
    <property type="evidence" value="ECO:0007669"/>
    <property type="project" value="UniProtKB-KW"/>
</dbReference>
<dbReference type="GO" id="GO:0016020">
    <property type="term" value="C:membrane"/>
    <property type="evidence" value="ECO:0007669"/>
    <property type="project" value="UniProtKB-SubCell"/>
</dbReference>
<dbReference type="CDD" id="cd11060">
    <property type="entry name" value="CYP57A1-like"/>
    <property type="match status" value="1"/>
</dbReference>
<dbReference type="GO" id="GO:0004497">
    <property type="term" value="F:monooxygenase activity"/>
    <property type="evidence" value="ECO:0007669"/>
    <property type="project" value="InterPro"/>
</dbReference>
<evidence type="ECO:0000259" key="12">
    <source>
        <dbReference type="PROSITE" id="PS50850"/>
    </source>
</evidence>
<keyword evidence="9" id="KW-0325">Glycoprotein</keyword>
<evidence type="ECO:0000259" key="13">
    <source>
        <dbReference type="PROSITE" id="PS51767"/>
    </source>
</evidence>
<dbReference type="Proteomes" id="UP000605986">
    <property type="component" value="Unassembled WGS sequence"/>
</dbReference>
<keyword evidence="4 10" id="KW-0479">Metal-binding</keyword>
<keyword evidence="5" id="KW-0378">Hydrolase</keyword>
<sequence length="1380" mass="152524">MDVKAEHEEIDHPDVADHNARLTRRVLFKTDTRTNVGNAKIIGMEKDLGLTNLQYSQGLAVFYATYVFSELPSNLVLKKVSPKIWLPTLTVAWGIITMCLGFVRNFASFAAVRAILGIAEGGLLPGMVLYLSSIYNRGELALRIGIFYTAASLSGAFGGLLARGLAAIGPRGDLEGWRWILIIEGLMTVAAGSIVFFTLPNNLTTAHYLTAEERDWAMKRLERDYGTSPSSEIDERFNWGEVRRGVLNLQVWLTSTAYFAILSGLYSFGLFLPTIVNDLHIASSPNQAQLWSVIPYAAATPVTVFVAFMSDRFKVRGVIILAVLPIAIIGYAVIANVETASIRFAMTCLMAVGMYASVPCILVWNSNNSAGHYKRATTSALQLAVANCGGFVASFVYPQKDGPLYHRGHNVILGLLCYAWAAAKMTSSVLFVAIPALLILFVLRFIIQPLLSPLRTVPGPTLARFTDGWYFWKVYKGSFQHVNLDLHKRYGTIVRYGPNRYSFNHPEAAKTIYGLGTHFPKSSWYSTWSSPGQWALFSDQSVKRHNQNRKMYQATYAMSSLVHYEHFVDECADIFTQRLSEMNSTTTNLSVDMRHWFQCYAFDVISMITYAKRLGFLDHGDDVGNFISALEDHLAYATLVGIYPSLHRYLFSIRNWLAGEKGKGRAYVLAFTNERIREAQVAPKPVADENEVATEDFLTKFLAKHAASPDAFTQYHVLMGCTSNMVAGSDTTAISLSAVLYHLLKNPACLDKLRLEIADFTARAELSESPTFKESQQMVYLQACIKEALRMHPATGLPLERVVPEGGATICGRFFPEGTIVGINTWVAHRDTNVFGDDADSFNPERWLIDDSQRLSVMNRYYMPFGLGSRNCIGRHVSMLEMTKLIPRIVRDFHFSLDSSLQHQEWHTQNYWFVKPLDFKVRIEPLAAVLSTAELVSATILPLRRSEGKQLNPSPMKTTEYGTIFDVEVQFGNQSFMLLVDTGSSDTWVVQTGFQCVNSSDNLVLPQADCDYGRTYDRTSTFQPRNNQTFGVQYGTGIAMGTVGYEDLTMGGIKVTNQTVGIVNSTTDIADGIRSGILGLAYPQLTSAHPGLNYPNTSLIMDRDIYEPFFTSMYKRGLVEPWFSLAIDRLPANTSTGDGGYLGLGELPPVSHSDNWTTVPVEISKAIPDQFYHKNKPVRTWWTLTIDAVTWGPASASHASSSSATLLTTNKTTNATAFQAVVDSGNPQNVFEKELADKINAAFEPPADYDKKTGSYIVGCNARVPALGVVIGGKTFWHDQRDMIIWTKDGICISSVGATQPAFGGISVHFLGDVFLKNVVSVFDFGKNEMRFSALINGNDTKGNYEGSHKTPIGSGAPTLGVSKAAGCSSMLGLMALVFM</sequence>
<dbReference type="PROSITE" id="PS50850">
    <property type="entry name" value="MFS"/>
    <property type="match status" value="1"/>
</dbReference>
<feature type="transmembrane region" description="Helical" evidence="11">
    <location>
        <begin position="429"/>
        <end position="447"/>
    </location>
</feature>
<dbReference type="PRINTS" id="PR00463">
    <property type="entry name" value="EP450I"/>
</dbReference>
<dbReference type="Pfam" id="PF00067">
    <property type="entry name" value="p450"/>
    <property type="match status" value="1"/>
</dbReference>
<accession>A0A8H4KI54</accession>
<evidence type="ECO:0000256" key="11">
    <source>
        <dbReference type="SAM" id="Phobius"/>
    </source>
</evidence>
<dbReference type="Gene3D" id="1.10.630.10">
    <property type="entry name" value="Cytochrome P450"/>
    <property type="match status" value="1"/>
</dbReference>